<dbReference type="AlphaFoldDB" id="A0A814CJD6"/>
<keyword evidence="1" id="KW-1133">Transmembrane helix</keyword>
<feature type="transmembrane region" description="Helical" evidence="1">
    <location>
        <begin position="203"/>
        <end position="223"/>
    </location>
</feature>
<keyword evidence="1" id="KW-0812">Transmembrane</keyword>
<feature type="transmembrane region" description="Helical" evidence="1">
    <location>
        <begin position="295"/>
        <end position="322"/>
    </location>
</feature>
<evidence type="ECO:0000313" key="2">
    <source>
        <dbReference type="EMBL" id="CAF0943267.1"/>
    </source>
</evidence>
<evidence type="ECO:0000256" key="1">
    <source>
        <dbReference type="SAM" id="Phobius"/>
    </source>
</evidence>
<keyword evidence="1" id="KW-0472">Membrane</keyword>
<gene>
    <name evidence="2" type="ORF">GPM918_LOCUS10828</name>
    <name evidence="3" type="ORF">SRO942_LOCUS10829</name>
</gene>
<comment type="caution">
    <text evidence="2">The sequence shown here is derived from an EMBL/GenBank/DDBJ whole genome shotgun (WGS) entry which is preliminary data.</text>
</comment>
<dbReference type="Proteomes" id="UP000663829">
    <property type="component" value="Unassembled WGS sequence"/>
</dbReference>
<reference evidence="2" key="1">
    <citation type="submission" date="2021-02" db="EMBL/GenBank/DDBJ databases">
        <authorList>
            <person name="Nowell W R."/>
        </authorList>
    </citation>
    <scope>NUCLEOTIDE SEQUENCE</scope>
</reference>
<protein>
    <submittedName>
        <fullName evidence="2">Uncharacterized protein</fullName>
    </submittedName>
</protein>
<proteinExistence type="predicted"/>
<dbReference type="Proteomes" id="UP000681722">
    <property type="component" value="Unassembled WGS sequence"/>
</dbReference>
<sequence length="371" mass="43175">MYRRHCTRAATCVASKKADFAVDAPNLSLTCQIPVPKTKEQEIAKIYQEYNRSTPWLDMFNDASKKALYYKTQKKLKQVLLEELKVNATAYGKLYDQGQKYKYSKKKKEIKLWENFRDNNEEQLVKEWNKTVDEARYLQKKEIFILLDLELHWVDIRMKLNQYKGEIERQLQDTERGTEKKSKTNILPSRPRIKRKLWKSEKWVYVASAFILTLATIIAIIVVKRKRETQETQQNLLSSTIQDKKSISSTNEGITPRSNTVTILAETTTRILTVTFSNTVIMIESDNNEQMSSEITIAIIAGSVLFAVLLIGIALFIIMIVISKQKSHSPDVMVKQRLSDNYEISPPDYYQPLQMSLFEWQSNSRDSRTTF</sequence>
<name>A0A814CJD6_9BILA</name>
<accession>A0A814CJD6</accession>
<dbReference type="EMBL" id="CAJOBC010002172">
    <property type="protein sequence ID" value="CAF3719550.1"/>
    <property type="molecule type" value="Genomic_DNA"/>
</dbReference>
<keyword evidence="4" id="KW-1185">Reference proteome</keyword>
<dbReference type="EMBL" id="CAJNOQ010002172">
    <property type="protein sequence ID" value="CAF0943267.1"/>
    <property type="molecule type" value="Genomic_DNA"/>
</dbReference>
<organism evidence="2 4">
    <name type="scientific">Didymodactylos carnosus</name>
    <dbReference type="NCBI Taxonomy" id="1234261"/>
    <lineage>
        <taxon>Eukaryota</taxon>
        <taxon>Metazoa</taxon>
        <taxon>Spiralia</taxon>
        <taxon>Gnathifera</taxon>
        <taxon>Rotifera</taxon>
        <taxon>Eurotatoria</taxon>
        <taxon>Bdelloidea</taxon>
        <taxon>Philodinida</taxon>
        <taxon>Philodinidae</taxon>
        <taxon>Didymodactylos</taxon>
    </lineage>
</organism>
<evidence type="ECO:0000313" key="4">
    <source>
        <dbReference type="Proteomes" id="UP000663829"/>
    </source>
</evidence>
<evidence type="ECO:0000313" key="3">
    <source>
        <dbReference type="EMBL" id="CAF3719550.1"/>
    </source>
</evidence>